<sequence>MYDWANSAYFTTTAAALLPHYFARSIVPEGGYSLFGRAYDGQTLWGYTVSFGALLCFLLTPMLGAIADFSASKRRFLRAFAYGGALFATLLCFVGTGDVALTLMLFLVSQMGFVGGNVFYDGFLPDITTPDTIDRVSARGYAYGYVGGGLQFAVALGLVAGREALGITLETAVRLSLGMAGLWWLGFSAFALSRLREGGEAQPLPEDRHGLPRPVAYARVGFERTWATVRKLRAFRPLVLFLMAYIIYNDGVQTVIDMAAVYATDTLKLSTTAIMVTLLIVQVVAFLGALLFGALADRIGAQRALLASLGLWSLVVIHAYFVPEGAAVRFFILGAAVGLVLGGTQALSRSLYGSMIPETASAEFYGFFSVFSKLSAVCGPFIFATVSALTGSARHAILSLIVFFVVGAVLLARVDVEQARASRLRWRFEGAEAGIA</sequence>
<evidence type="ECO:0000256" key="2">
    <source>
        <dbReference type="ARBA" id="ARBA00022448"/>
    </source>
</evidence>
<accession>A0A1F6C4X9</accession>
<feature type="transmembrane region" description="Helical" evidence="6">
    <location>
        <begin position="304"/>
        <end position="322"/>
    </location>
</feature>
<organism evidence="8 9">
    <name type="scientific">Handelsmanbacteria sp. (strain RIFCSPLOWO2_12_FULL_64_10)</name>
    <dbReference type="NCBI Taxonomy" id="1817868"/>
    <lineage>
        <taxon>Bacteria</taxon>
        <taxon>Candidatus Handelsmaniibacteriota</taxon>
    </lineage>
</organism>
<dbReference type="AlphaFoldDB" id="A0A1F6C4X9"/>
<dbReference type="Gene3D" id="1.20.1250.20">
    <property type="entry name" value="MFS general substrate transporter like domains"/>
    <property type="match status" value="1"/>
</dbReference>
<name>A0A1F6C4X9_HANXR</name>
<dbReference type="PANTHER" id="PTHR23519">
    <property type="entry name" value="AUTOPHAGY-RELATED PROTEIN 22"/>
    <property type="match status" value="1"/>
</dbReference>
<dbReference type="InterPro" id="IPR050495">
    <property type="entry name" value="ATG22/LtaA_families"/>
</dbReference>
<dbReference type="InterPro" id="IPR024671">
    <property type="entry name" value="Atg22-like"/>
</dbReference>
<feature type="transmembrane region" description="Helical" evidence="6">
    <location>
        <begin position="141"/>
        <end position="160"/>
    </location>
</feature>
<evidence type="ECO:0000259" key="7">
    <source>
        <dbReference type="PROSITE" id="PS50850"/>
    </source>
</evidence>
<feature type="transmembrane region" description="Helical" evidence="6">
    <location>
        <begin position="328"/>
        <end position="352"/>
    </location>
</feature>
<reference evidence="8 9" key="1">
    <citation type="journal article" date="2016" name="Nat. Commun.">
        <title>Thousands of microbial genomes shed light on interconnected biogeochemical processes in an aquifer system.</title>
        <authorList>
            <person name="Anantharaman K."/>
            <person name="Brown C.T."/>
            <person name="Hug L.A."/>
            <person name="Sharon I."/>
            <person name="Castelle C.J."/>
            <person name="Probst A.J."/>
            <person name="Thomas B.C."/>
            <person name="Singh A."/>
            <person name="Wilkins M.J."/>
            <person name="Karaoz U."/>
            <person name="Brodie E.L."/>
            <person name="Williams K.H."/>
            <person name="Hubbard S.S."/>
            <person name="Banfield J.F."/>
        </authorList>
    </citation>
    <scope>NUCLEOTIDE SEQUENCE [LARGE SCALE GENOMIC DNA]</scope>
    <source>
        <strain evidence="9">RIFCSPLOWO2_12_FULL_64_10</strain>
    </source>
</reference>
<dbReference type="PROSITE" id="PS50850">
    <property type="entry name" value="MFS"/>
    <property type="match status" value="1"/>
</dbReference>
<protein>
    <submittedName>
        <fullName evidence="8">MFS transporter</fullName>
    </submittedName>
</protein>
<keyword evidence="2" id="KW-0813">Transport</keyword>
<keyword evidence="3 6" id="KW-0812">Transmembrane</keyword>
<feature type="transmembrane region" description="Helical" evidence="6">
    <location>
        <begin position="172"/>
        <end position="192"/>
    </location>
</feature>
<dbReference type="EMBL" id="MFKF01000410">
    <property type="protein sequence ID" value="OGG44245.1"/>
    <property type="molecule type" value="Genomic_DNA"/>
</dbReference>
<dbReference type="InterPro" id="IPR020846">
    <property type="entry name" value="MFS_dom"/>
</dbReference>
<comment type="caution">
    <text evidence="8">The sequence shown here is derived from an EMBL/GenBank/DDBJ whole genome shotgun (WGS) entry which is preliminary data.</text>
</comment>
<feature type="transmembrane region" description="Helical" evidence="6">
    <location>
        <begin position="103"/>
        <end position="120"/>
    </location>
</feature>
<feature type="transmembrane region" description="Helical" evidence="6">
    <location>
        <begin position="269"/>
        <end position="292"/>
    </location>
</feature>
<feature type="transmembrane region" description="Helical" evidence="6">
    <location>
        <begin position="238"/>
        <end position="263"/>
    </location>
</feature>
<keyword evidence="4 6" id="KW-1133">Transmembrane helix</keyword>
<feature type="transmembrane region" description="Helical" evidence="6">
    <location>
        <begin position="396"/>
        <end position="416"/>
    </location>
</feature>
<dbReference type="Proteomes" id="UP000178606">
    <property type="component" value="Unassembled WGS sequence"/>
</dbReference>
<dbReference type="Pfam" id="PF11700">
    <property type="entry name" value="ATG22"/>
    <property type="match status" value="1"/>
</dbReference>
<feature type="transmembrane region" description="Helical" evidence="6">
    <location>
        <begin position="44"/>
        <end position="67"/>
    </location>
</feature>
<evidence type="ECO:0000256" key="3">
    <source>
        <dbReference type="ARBA" id="ARBA00022692"/>
    </source>
</evidence>
<feature type="domain" description="Major facilitator superfamily (MFS) profile" evidence="7">
    <location>
        <begin position="237"/>
        <end position="436"/>
    </location>
</feature>
<dbReference type="PANTHER" id="PTHR23519:SF1">
    <property type="entry name" value="AUTOPHAGY-RELATED PROTEIN 22"/>
    <property type="match status" value="1"/>
</dbReference>
<dbReference type="GO" id="GO:0012505">
    <property type="term" value="C:endomembrane system"/>
    <property type="evidence" value="ECO:0007669"/>
    <property type="project" value="UniProtKB-SubCell"/>
</dbReference>
<dbReference type="InterPro" id="IPR036259">
    <property type="entry name" value="MFS_trans_sf"/>
</dbReference>
<proteinExistence type="predicted"/>
<evidence type="ECO:0000256" key="5">
    <source>
        <dbReference type="ARBA" id="ARBA00023136"/>
    </source>
</evidence>
<comment type="subcellular location">
    <subcellularLocation>
        <location evidence="1">Endomembrane system</location>
        <topology evidence="1">Multi-pass membrane protein</topology>
    </subcellularLocation>
</comment>
<keyword evidence="5 6" id="KW-0472">Membrane</keyword>
<feature type="transmembrane region" description="Helical" evidence="6">
    <location>
        <begin position="79"/>
        <end position="97"/>
    </location>
</feature>
<gene>
    <name evidence="8" type="ORF">A3F84_09525</name>
</gene>
<feature type="transmembrane region" description="Helical" evidence="6">
    <location>
        <begin position="364"/>
        <end position="384"/>
    </location>
</feature>
<evidence type="ECO:0000313" key="8">
    <source>
        <dbReference type="EMBL" id="OGG44245.1"/>
    </source>
</evidence>
<evidence type="ECO:0000256" key="1">
    <source>
        <dbReference type="ARBA" id="ARBA00004127"/>
    </source>
</evidence>
<evidence type="ECO:0000256" key="4">
    <source>
        <dbReference type="ARBA" id="ARBA00022989"/>
    </source>
</evidence>
<dbReference type="SUPFAM" id="SSF103473">
    <property type="entry name" value="MFS general substrate transporter"/>
    <property type="match status" value="1"/>
</dbReference>
<dbReference type="GO" id="GO:0022857">
    <property type="term" value="F:transmembrane transporter activity"/>
    <property type="evidence" value="ECO:0007669"/>
    <property type="project" value="InterPro"/>
</dbReference>
<evidence type="ECO:0000313" key="9">
    <source>
        <dbReference type="Proteomes" id="UP000178606"/>
    </source>
</evidence>
<evidence type="ECO:0000256" key="6">
    <source>
        <dbReference type="SAM" id="Phobius"/>
    </source>
</evidence>